<keyword evidence="1" id="KW-0547">Nucleotide-binding</keyword>
<dbReference type="AlphaFoldDB" id="A0AA36NDM1"/>
<protein>
    <recommendedName>
        <fullName evidence="5">Protein kinase domain-containing protein</fullName>
    </recommendedName>
</protein>
<dbReference type="EMBL" id="CAUJNA010003297">
    <property type="protein sequence ID" value="CAJ1398348.1"/>
    <property type="molecule type" value="Genomic_DNA"/>
</dbReference>
<evidence type="ECO:0000313" key="3">
    <source>
        <dbReference type="EMBL" id="CAJ1398348.1"/>
    </source>
</evidence>
<organism evidence="3 4">
    <name type="scientific">Effrenium voratum</name>
    <dbReference type="NCBI Taxonomy" id="2562239"/>
    <lineage>
        <taxon>Eukaryota</taxon>
        <taxon>Sar</taxon>
        <taxon>Alveolata</taxon>
        <taxon>Dinophyceae</taxon>
        <taxon>Suessiales</taxon>
        <taxon>Symbiodiniaceae</taxon>
        <taxon>Effrenium</taxon>
    </lineage>
</organism>
<gene>
    <name evidence="3" type="ORF">EVOR1521_LOCUS22163</name>
</gene>
<dbReference type="PROSITE" id="PS00107">
    <property type="entry name" value="PROTEIN_KINASE_ATP"/>
    <property type="match status" value="1"/>
</dbReference>
<keyword evidence="1" id="KW-0067">ATP-binding</keyword>
<name>A0AA36NDM1_9DINO</name>
<dbReference type="SUPFAM" id="SSF56112">
    <property type="entry name" value="Protein kinase-like (PK-like)"/>
    <property type="match status" value="1"/>
</dbReference>
<sequence length="157" mass="17090">MFAWCAALRAQQHDIDGLQVREEAKVGEGGFSTIWRVRLMADRGPADETLPAVMALKKTICQDEERLDFAINEVDILKRVAQVPGACRKLPGLAVCQGSGAGREFIVQYFSHKASFVDGKLSVSSSERLEGCQLPARKSPAAEMGGLAQRRSMPVLS</sequence>
<evidence type="ECO:0000313" key="4">
    <source>
        <dbReference type="Proteomes" id="UP001178507"/>
    </source>
</evidence>
<dbReference type="Proteomes" id="UP001178507">
    <property type="component" value="Unassembled WGS sequence"/>
</dbReference>
<evidence type="ECO:0000256" key="2">
    <source>
        <dbReference type="SAM" id="MobiDB-lite"/>
    </source>
</evidence>
<dbReference type="InterPro" id="IPR017441">
    <property type="entry name" value="Protein_kinase_ATP_BS"/>
</dbReference>
<feature type="region of interest" description="Disordered" evidence="2">
    <location>
        <begin position="135"/>
        <end position="157"/>
    </location>
</feature>
<evidence type="ECO:0008006" key="5">
    <source>
        <dbReference type="Google" id="ProtNLM"/>
    </source>
</evidence>
<dbReference type="InterPro" id="IPR011009">
    <property type="entry name" value="Kinase-like_dom_sf"/>
</dbReference>
<comment type="caution">
    <text evidence="3">The sequence shown here is derived from an EMBL/GenBank/DDBJ whole genome shotgun (WGS) entry which is preliminary data.</text>
</comment>
<feature type="binding site" evidence="1">
    <location>
        <position position="57"/>
    </location>
    <ligand>
        <name>ATP</name>
        <dbReference type="ChEBI" id="CHEBI:30616"/>
    </ligand>
</feature>
<evidence type="ECO:0000256" key="1">
    <source>
        <dbReference type="PROSITE-ProRule" id="PRU10141"/>
    </source>
</evidence>
<dbReference type="Gene3D" id="3.30.200.20">
    <property type="entry name" value="Phosphorylase Kinase, domain 1"/>
    <property type="match status" value="1"/>
</dbReference>
<dbReference type="GO" id="GO:0005524">
    <property type="term" value="F:ATP binding"/>
    <property type="evidence" value="ECO:0007669"/>
    <property type="project" value="UniProtKB-UniRule"/>
</dbReference>
<proteinExistence type="predicted"/>
<keyword evidence="4" id="KW-1185">Reference proteome</keyword>
<accession>A0AA36NDM1</accession>
<reference evidence="3" key="1">
    <citation type="submission" date="2023-08" db="EMBL/GenBank/DDBJ databases">
        <authorList>
            <person name="Chen Y."/>
            <person name="Shah S."/>
            <person name="Dougan E. K."/>
            <person name="Thang M."/>
            <person name="Chan C."/>
        </authorList>
    </citation>
    <scope>NUCLEOTIDE SEQUENCE</scope>
</reference>